<proteinExistence type="inferred from homology"/>
<gene>
    <name evidence="10" type="ordered locus">Mmar10_0691</name>
</gene>
<dbReference type="PANTHER" id="PTHR30033">
    <property type="entry name" value="FLAGELLAR HOOK-ASSOCIATED PROTEIN 1"/>
    <property type="match status" value="1"/>
</dbReference>
<dbReference type="PROSITE" id="PS00588">
    <property type="entry name" value="FLAGELLA_BB_ROD"/>
    <property type="match status" value="1"/>
</dbReference>
<evidence type="ECO:0000256" key="3">
    <source>
        <dbReference type="ARBA" id="ARBA00009677"/>
    </source>
</evidence>
<keyword evidence="5" id="KW-0964">Secreted</keyword>
<evidence type="ECO:0000256" key="2">
    <source>
        <dbReference type="ARBA" id="ARBA00004613"/>
    </source>
</evidence>
<dbReference type="GO" id="GO:0009424">
    <property type="term" value="C:bacterial-type flagellum hook"/>
    <property type="evidence" value="ECO:0007669"/>
    <property type="project" value="InterPro"/>
</dbReference>
<comment type="similarity">
    <text evidence="3">Belongs to the flagella basal body rod proteins family.</text>
</comment>
<dbReference type="Pfam" id="PF00460">
    <property type="entry name" value="Flg_bb_rod"/>
    <property type="match status" value="1"/>
</dbReference>
<dbReference type="SUPFAM" id="SSF64518">
    <property type="entry name" value="Phase 1 flagellin"/>
    <property type="match status" value="1"/>
</dbReference>
<evidence type="ECO:0000256" key="4">
    <source>
        <dbReference type="ARBA" id="ARBA00016244"/>
    </source>
</evidence>
<dbReference type="PANTHER" id="PTHR30033:SF2">
    <property type="entry name" value="FLAGELLAR HOOK PROTEIN"/>
    <property type="match status" value="1"/>
</dbReference>
<dbReference type="InterPro" id="IPR053927">
    <property type="entry name" value="FlgK_helical"/>
</dbReference>
<accession>Q0ARV3</accession>
<dbReference type="InterPro" id="IPR019776">
    <property type="entry name" value="Flagellar_basal_body_rod_CS"/>
</dbReference>
<evidence type="ECO:0000313" key="10">
    <source>
        <dbReference type="EMBL" id="ABI64984.1"/>
    </source>
</evidence>
<dbReference type="STRING" id="394221.Mmar10_0691"/>
<comment type="subcellular location">
    <subcellularLocation>
        <location evidence="1">Bacterial flagellum basal body</location>
    </subcellularLocation>
    <subcellularLocation>
        <location evidence="2">Secreted</location>
    </subcellularLocation>
</comment>
<keyword evidence="6" id="KW-0975">Bacterial flagellum</keyword>
<dbReference type="GO" id="GO:0005198">
    <property type="term" value="F:structural molecule activity"/>
    <property type="evidence" value="ECO:0007669"/>
    <property type="project" value="InterPro"/>
</dbReference>
<dbReference type="Proteomes" id="UP000001964">
    <property type="component" value="Chromosome"/>
</dbReference>
<evidence type="ECO:0000313" key="11">
    <source>
        <dbReference type="Proteomes" id="UP000001964"/>
    </source>
</evidence>
<dbReference type="OrthoDB" id="7181295at2"/>
<dbReference type="InterPro" id="IPR002371">
    <property type="entry name" value="FlgK"/>
</dbReference>
<dbReference type="NCBIfam" id="TIGR02492">
    <property type="entry name" value="flgK_ends"/>
    <property type="match status" value="1"/>
</dbReference>
<evidence type="ECO:0000256" key="5">
    <source>
        <dbReference type="ARBA" id="ARBA00022525"/>
    </source>
</evidence>
<evidence type="ECO:0000259" key="8">
    <source>
        <dbReference type="Pfam" id="PF06429"/>
    </source>
</evidence>
<sequence>MSLSGILGNALSGLQASQAGLRASSNNVANVNTPGYARTIASVEARNVGGVAMGVQVNGIVRIVDRHLQLTSLRSISDASVTQTNATALDRLQSQFGNLDDSGSIFARLNASFTGLSQASVDPTLSVARLSAAADLDSFFTEAERLSGEIRTQRQEADSQINATLQRSNEILRELFDLNASVQSVASSGGDSSGAENRVSELLDELSQHMDVRADFQGNGRVVLRTTDGVLLLDNYPANLTYKVSGSGSYGVEYGKIYAESPNGGNPQELDSHITSGSLRALIDLRDHTLPDVAEELAEMTAGAADALNAAHNNSAAYPAPQTLTGRNTGLESTDSHNFTGATTLAVADSTGQLVRRIDVDFDAATYSVDGGAAVAFAGTVGDLAAALNTALAGVGSASFANGVLSVSASSANNGVAFLQDEVSPSDRGGRGLSHFFGLNDLVRSDKPGFFEIGMSAAEPHNFTTGTSLSFRVDTVNGKTAGSYTIPMVTGGSVGDIITALNDTTSGVGRYVTFALDSDGQLDYTANPGYEGFELALTGDDTSRGTSGVSFSDLFGIGLDARASRAEGFAVDTKIRADSSRLALGKLDIDAATVVGDYVLSSGDNRGGSALQAALSTPRAFDAAGSLATSTASLGDYTARIAGTIGSRAARAESEAASAATLQATAAQKRADVEGVSLDEELAAMTLYQQSYNAAARMLQAAKEMTDTLMGIV</sequence>
<dbReference type="InterPro" id="IPR001444">
    <property type="entry name" value="Flag_bb_rod_N"/>
</dbReference>
<dbReference type="Pfam" id="PF22638">
    <property type="entry name" value="FlgK_D1"/>
    <property type="match status" value="1"/>
</dbReference>
<dbReference type="GO" id="GO:0009425">
    <property type="term" value="C:bacterial-type flagellum basal body"/>
    <property type="evidence" value="ECO:0007669"/>
    <property type="project" value="UniProtKB-SubCell"/>
</dbReference>
<organism evidence="10 11">
    <name type="scientific">Maricaulis maris (strain MCS10)</name>
    <name type="common">Caulobacter maris</name>
    <dbReference type="NCBI Taxonomy" id="394221"/>
    <lineage>
        <taxon>Bacteria</taxon>
        <taxon>Pseudomonadati</taxon>
        <taxon>Pseudomonadota</taxon>
        <taxon>Alphaproteobacteria</taxon>
        <taxon>Maricaulales</taxon>
        <taxon>Maricaulaceae</taxon>
        <taxon>Maricaulis</taxon>
    </lineage>
</organism>
<feature type="domain" description="Flagellar basal-body/hook protein C-terminal" evidence="8">
    <location>
        <begin position="675"/>
        <end position="710"/>
    </location>
</feature>
<keyword evidence="10" id="KW-0282">Flagellum</keyword>
<dbReference type="GO" id="GO:0005576">
    <property type="term" value="C:extracellular region"/>
    <property type="evidence" value="ECO:0007669"/>
    <property type="project" value="UniProtKB-SubCell"/>
</dbReference>
<dbReference type="AlphaFoldDB" id="Q0ARV3"/>
<dbReference type="Pfam" id="PF06429">
    <property type="entry name" value="Flg_bbr_C"/>
    <property type="match status" value="1"/>
</dbReference>
<evidence type="ECO:0000259" key="9">
    <source>
        <dbReference type="Pfam" id="PF22638"/>
    </source>
</evidence>
<dbReference type="GO" id="GO:0044780">
    <property type="term" value="P:bacterial-type flagellum assembly"/>
    <property type="evidence" value="ECO:0007669"/>
    <property type="project" value="InterPro"/>
</dbReference>
<dbReference type="InterPro" id="IPR010930">
    <property type="entry name" value="Flg_bb/hook_C_dom"/>
</dbReference>
<keyword evidence="10" id="KW-0969">Cilium</keyword>
<keyword evidence="10" id="KW-0966">Cell projection</keyword>
<keyword evidence="11" id="KW-1185">Reference proteome</keyword>
<dbReference type="HOGENOM" id="CLU_012762_3_0_5"/>
<dbReference type="eggNOG" id="COG1256">
    <property type="taxonomic scope" value="Bacteria"/>
</dbReference>
<feature type="domain" description="Flagellar basal body rod protein N-terminal" evidence="7">
    <location>
        <begin position="9"/>
        <end position="36"/>
    </location>
</feature>
<evidence type="ECO:0000259" key="7">
    <source>
        <dbReference type="Pfam" id="PF00460"/>
    </source>
</evidence>
<dbReference type="KEGG" id="mmr:Mmar10_0691"/>
<evidence type="ECO:0000256" key="6">
    <source>
        <dbReference type="ARBA" id="ARBA00023143"/>
    </source>
</evidence>
<dbReference type="EMBL" id="CP000449">
    <property type="protein sequence ID" value="ABI64984.1"/>
    <property type="molecule type" value="Genomic_DNA"/>
</dbReference>
<reference evidence="10 11" key="1">
    <citation type="submission" date="2006-08" db="EMBL/GenBank/DDBJ databases">
        <title>Complete sequence of Maricaulis maris MCS10.</title>
        <authorList>
            <consortium name="US DOE Joint Genome Institute"/>
            <person name="Copeland A."/>
            <person name="Lucas S."/>
            <person name="Lapidus A."/>
            <person name="Barry K."/>
            <person name="Detter J.C."/>
            <person name="Glavina del Rio T."/>
            <person name="Hammon N."/>
            <person name="Israni S."/>
            <person name="Dalin E."/>
            <person name="Tice H."/>
            <person name="Pitluck S."/>
            <person name="Saunders E."/>
            <person name="Brettin T."/>
            <person name="Bruce D."/>
            <person name="Han C."/>
            <person name="Tapia R."/>
            <person name="Gilna P."/>
            <person name="Schmutz J."/>
            <person name="Larimer F."/>
            <person name="Land M."/>
            <person name="Hauser L."/>
            <person name="Kyrpides N."/>
            <person name="Mikhailova N."/>
            <person name="Viollier P."/>
            <person name="Stephens C."/>
            <person name="Richardson P."/>
        </authorList>
    </citation>
    <scope>NUCLEOTIDE SEQUENCE [LARGE SCALE GENOMIC DNA]</scope>
    <source>
        <strain evidence="10 11">MCS10</strain>
    </source>
</reference>
<dbReference type="PRINTS" id="PR01005">
    <property type="entry name" value="FLGHOOKAP1"/>
</dbReference>
<dbReference type="RefSeq" id="WP_011642631.1">
    <property type="nucleotide sequence ID" value="NC_008347.1"/>
</dbReference>
<evidence type="ECO:0000256" key="1">
    <source>
        <dbReference type="ARBA" id="ARBA00004117"/>
    </source>
</evidence>
<protein>
    <recommendedName>
        <fullName evidence="4">Flagellar hook-associated protein 1</fullName>
    </recommendedName>
</protein>
<name>Q0ARV3_MARMM</name>
<feature type="domain" description="Flagellar hook-associated protein FlgK helical" evidence="9">
    <location>
        <begin position="90"/>
        <end position="314"/>
    </location>
</feature>